<dbReference type="InterPro" id="IPR000307">
    <property type="entry name" value="Ribosomal_bS16"/>
</dbReference>
<proteinExistence type="inferred from homology"/>
<dbReference type="OrthoDB" id="407221at2759"/>
<sequence>MVVRLRIALSGQRHNRIYHIVAAHHRRRRDGKPIETLGIFNPRLKPGETTRTVEWSADRIRYWLGVGARPSEAVSKLLALGGIQTPTSSPAQSKPAATSTSQDAKTLSG</sequence>
<dbReference type="EMBL" id="JAEVFJ010000009">
    <property type="protein sequence ID" value="KAH8102536.1"/>
    <property type="molecule type" value="Genomic_DNA"/>
</dbReference>
<gene>
    <name evidence="5" type="ORF">BXZ70DRAFT_788313</name>
</gene>
<dbReference type="PANTHER" id="PTHR12919:SF20">
    <property type="entry name" value="SMALL RIBOSOMAL SUBUNIT PROTEIN BS16M"/>
    <property type="match status" value="1"/>
</dbReference>
<dbReference type="GO" id="GO:0032543">
    <property type="term" value="P:mitochondrial translation"/>
    <property type="evidence" value="ECO:0007669"/>
    <property type="project" value="TreeGrafter"/>
</dbReference>
<protein>
    <submittedName>
        <fullName evidence="5">Ribosomal protein S16</fullName>
    </submittedName>
</protein>
<name>A0A8K0URZ5_9AGAR</name>
<dbReference type="Proteomes" id="UP000813824">
    <property type="component" value="Unassembled WGS sequence"/>
</dbReference>
<evidence type="ECO:0000313" key="6">
    <source>
        <dbReference type="Proteomes" id="UP000813824"/>
    </source>
</evidence>
<dbReference type="AlphaFoldDB" id="A0A8K0URZ5"/>
<keyword evidence="6" id="KW-1185">Reference proteome</keyword>
<evidence type="ECO:0000256" key="1">
    <source>
        <dbReference type="ARBA" id="ARBA00006668"/>
    </source>
</evidence>
<dbReference type="NCBIfam" id="TIGR00002">
    <property type="entry name" value="S16"/>
    <property type="match status" value="1"/>
</dbReference>
<dbReference type="GO" id="GO:0003735">
    <property type="term" value="F:structural constituent of ribosome"/>
    <property type="evidence" value="ECO:0007669"/>
    <property type="project" value="InterPro"/>
</dbReference>
<keyword evidence="2 5" id="KW-0689">Ribosomal protein</keyword>
<dbReference type="PANTHER" id="PTHR12919">
    <property type="entry name" value="30S RIBOSOMAL PROTEIN S16"/>
    <property type="match status" value="1"/>
</dbReference>
<evidence type="ECO:0000256" key="4">
    <source>
        <dbReference type="SAM" id="MobiDB-lite"/>
    </source>
</evidence>
<comment type="caution">
    <text evidence="5">The sequence shown here is derived from an EMBL/GenBank/DDBJ whole genome shotgun (WGS) entry which is preliminary data.</text>
</comment>
<comment type="similarity">
    <text evidence="1">Belongs to the bacterial ribosomal protein bS16 family.</text>
</comment>
<keyword evidence="3" id="KW-0687">Ribonucleoprotein</keyword>
<evidence type="ECO:0000256" key="3">
    <source>
        <dbReference type="ARBA" id="ARBA00023274"/>
    </source>
</evidence>
<evidence type="ECO:0000256" key="2">
    <source>
        <dbReference type="ARBA" id="ARBA00022980"/>
    </source>
</evidence>
<feature type="region of interest" description="Disordered" evidence="4">
    <location>
        <begin position="83"/>
        <end position="109"/>
    </location>
</feature>
<dbReference type="SUPFAM" id="SSF54565">
    <property type="entry name" value="Ribosomal protein S16"/>
    <property type="match status" value="1"/>
</dbReference>
<organism evidence="5 6">
    <name type="scientific">Cristinia sonorae</name>
    <dbReference type="NCBI Taxonomy" id="1940300"/>
    <lineage>
        <taxon>Eukaryota</taxon>
        <taxon>Fungi</taxon>
        <taxon>Dikarya</taxon>
        <taxon>Basidiomycota</taxon>
        <taxon>Agaricomycotina</taxon>
        <taxon>Agaricomycetes</taxon>
        <taxon>Agaricomycetidae</taxon>
        <taxon>Agaricales</taxon>
        <taxon>Pleurotineae</taxon>
        <taxon>Stephanosporaceae</taxon>
        <taxon>Cristinia</taxon>
    </lineage>
</organism>
<feature type="compositionally biased region" description="Polar residues" evidence="4">
    <location>
        <begin position="84"/>
        <end position="109"/>
    </location>
</feature>
<dbReference type="Gene3D" id="3.30.1320.10">
    <property type="match status" value="1"/>
</dbReference>
<dbReference type="Pfam" id="PF00886">
    <property type="entry name" value="Ribosomal_S16"/>
    <property type="match status" value="1"/>
</dbReference>
<accession>A0A8K0URZ5</accession>
<dbReference type="HAMAP" id="MF_00385">
    <property type="entry name" value="Ribosomal_bS16"/>
    <property type="match status" value="1"/>
</dbReference>
<dbReference type="InterPro" id="IPR023803">
    <property type="entry name" value="Ribosomal_bS16_dom_sf"/>
</dbReference>
<reference evidence="5" key="1">
    <citation type="journal article" date="2021" name="New Phytol.">
        <title>Evolutionary innovations through gain and loss of genes in the ectomycorrhizal Boletales.</title>
        <authorList>
            <person name="Wu G."/>
            <person name="Miyauchi S."/>
            <person name="Morin E."/>
            <person name="Kuo A."/>
            <person name="Drula E."/>
            <person name="Varga T."/>
            <person name="Kohler A."/>
            <person name="Feng B."/>
            <person name="Cao Y."/>
            <person name="Lipzen A."/>
            <person name="Daum C."/>
            <person name="Hundley H."/>
            <person name="Pangilinan J."/>
            <person name="Johnson J."/>
            <person name="Barry K."/>
            <person name="LaButti K."/>
            <person name="Ng V."/>
            <person name="Ahrendt S."/>
            <person name="Min B."/>
            <person name="Choi I.G."/>
            <person name="Park H."/>
            <person name="Plett J.M."/>
            <person name="Magnuson J."/>
            <person name="Spatafora J.W."/>
            <person name="Nagy L.G."/>
            <person name="Henrissat B."/>
            <person name="Grigoriev I.V."/>
            <person name="Yang Z.L."/>
            <person name="Xu J."/>
            <person name="Martin F.M."/>
        </authorList>
    </citation>
    <scope>NUCLEOTIDE SEQUENCE</scope>
    <source>
        <strain evidence="5">KKN 215</strain>
    </source>
</reference>
<dbReference type="GO" id="GO:0005763">
    <property type="term" value="C:mitochondrial small ribosomal subunit"/>
    <property type="evidence" value="ECO:0007669"/>
    <property type="project" value="TreeGrafter"/>
</dbReference>
<evidence type="ECO:0000313" key="5">
    <source>
        <dbReference type="EMBL" id="KAH8102536.1"/>
    </source>
</evidence>